<accession>A0A2D0KHR8</accession>
<evidence type="ECO:0008006" key="3">
    <source>
        <dbReference type="Google" id="ProtNLM"/>
    </source>
</evidence>
<comment type="caution">
    <text evidence="1">The sequence shown here is derived from an EMBL/GenBank/DDBJ whole genome shotgun (WGS) entry which is preliminary data.</text>
</comment>
<gene>
    <name evidence="1" type="ORF">Xish_02164</name>
</gene>
<dbReference type="RefSeq" id="WP_099117853.1">
    <property type="nucleotide sequence ID" value="NZ_NJAK01000001.1"/>
</dbReference>
<name>A0A2D0KHR8_9GAMM</name>
<dbReference type="Proteomes" id="UP000222168">
    <property type="component" value="Unassembled WGS sequence"/>
</dbReference>
<sequence length="117" mass="13746">MKGQLKSMGVNSADFSLDNYQPEEESSFGLWVNLCIGPDDNSGGHDYQVLICTPEWLCKNKWQPELMRHMLLVRKYDLNEITKTITDYIDQCEGNNWMEIAQKLSRVFAWEYEDYQP</sequence>
<dbReference type="EMBL" id="NJAK01000001">
    <property type="protein sequence ID" value="PHM62942.1"/>
    <property type="molecule type" value="Genomic_DNA"/>
</dbReference>
<keyword evidence="2" id="KW-1185">Reference proteome</keyword>
<proteinExistence type="predicted"/>
<evidence type="ECO:0000313" key="2">
    <source>
        <dbReference type="Proteomes" id="UP000222168"/>
    </source>
</evidence>
<reference evidence="1 2" key="1">
    <citation type="journal article" date="2017" name="Nat. Microbiol.">
        <title>Natural product diversity associated with the nematode symbionts Photorhabdus and Xenorhabdus.</title>
        <authorList>
            <person name="Tobias N.J."/>
            <person name="Wolff H."/>
            <person name="Djahanschiri B."/>
            <person name="Grundmann F."/>
            <person name="Kronenwerth M."/>
            <person name="Shi Y.M."/>
            <person name="Simonyi S."/>
            <person name="Grun P."/>
            <person name="Shapiro-Ilan D."/>
            <person name="Pidot S.J."/>
            <person name="Stinear T.P."/>
            <person name="Ebersberger I."/>
            <person name="Bode H.B."/>
        </authorList>
    </citation>
    <scope>NUCLEOTIDE SEQUENCE [LARGE SCALE GENOMIC DNA]</scope>
    <source>
        <strain evidence="1 2">DSM 22670</strain>
    </source>
</reference>
<protein>
    <recommendedName>
        <fullName evidence="3">Immunity protein 8</fullName>
    </recommendedName>
</protein>
<organism evidence="1 2">
    <name type="scientific">Xenorhabdus ishibashii</name>
    <dbReference type="NCBI Taxonomy" id="1034471"/>
    <lineage>
        <taxon>Bacteria</taxon>
        <taxon>Pseudomonadati</taxon>
        <taxon>Pseudomonadota</taxon>
        <taxon>Gammaproteobacteria</taxon>
        <taxon>Enterobacterales</taxon>
        <taxon>Morganellaceae</taxon>
        <taxon>Xenorhabdus</taxon>
    </lineage>
</organism>
<dbReference type="InterPro" id="IPR028964">
    <property type="entry name" value="Imm8"/>
</dbReference>
<evidence type="ECO:0000313" key="1">
    <source>
        <dbReference type="EMBL" id="PHM62942.1"/>
    </source>
</evidence>
<dbReference type="OrthoDB" id="5521406at2"/>
<dbReference type="Pfam" id="PF15586">
    <property type="entry name" value="Imm8"/>
    <property type="match status" value="1"/>
</dbReference>
<dbReference type="AlphaFoldDB" id="A0A2D0KHR8"/>